<name>A0A164UN14_9CRUS</name>
<evidence type="ECO:0000313" key="1">
    <source>
        <dbReference type="EMBL" id="KZS11515.1"/>
    </source>
</evidence>
<dbReference type="Proteomes" id="UP000076858">
    <property type="component" value="Unassembled WGS sequence"/>
</dbReference>
<protein>
    <submittedName>
        <fullName evidence="1">Uncharacterized protein</fullName>
    </submittedName>
</protein>
<dbReference type="EMBL" id="LRGB01001581">
    <property type="protein sequence ID" value="KZS11515.1"/>
    <property type="molecule type" value="Genomic_DNA"/>
</dbReference>
<gene>
    <name evidence="1" type="ORF">APZ42_024344</name>
</gene>
<organism evidence="1 2">
    <name type="scientific">Daphnia magna</name>
    <dbReference type="NCBI Taxonomy" id="35525"/>
    <lineage>
        <taxon>Eukaryota</taxon>
        <taxon>Metazoa</taxon>
        <taxon>Ecdysozoa</taxon>
        <taxon>Arthropoda</taxon>
        <taxon>Crustacea</taxon>
        <taxon>Branchiopoda</taxon>
        <taxon>Diplostraca</taxon>
        <taxon>Cladocera</taxon>
        <taxon>Anomopoda</taxon>
        <taxon>Daphniidae</taxon>
        <taxon>Daphnia</taxon>
    </lineage>
</organism>
<proteinExistence type="predicted"/>
<comment type="caution">
    <text evidence="1">The sequence shown here is derived from an EMBL/GenBank/DDBJ whole genome shotgun (WGS) entry which is preliminary data.</text>
</comment>
<accession>A0A164UN14</accession>
<dbReference type="AlphaFoldDB" id="A0A164UN14"/>
<reference evidence="1 2" key="1">
    <citation type="submission" date="2016-03" db="EMBL/GenBank/DDBJ databases">
        <title>EvidentialGene: Evidence-directed Construction of Genes on Genomes.</title>
        <authorList>
            <person name="Gilbert D.G."/>
            <person name="Choi J.-H."/>
            <person name="Mockaitis K."/>
            <person name="Colbourne J."/>
            <person name="Pfrender M."/>
        </authorList>
    </citation>
    <scope>NUCLEOTIDE SEQUENCE [LARGE SCALE GENOMIC DNA]</scope>
    <source>
        <strain evidence="1 2">Xinb3</strain>
        <tissue evidence="1">Complete organism</tissue>
    </source>
</reference>
<evidence type="ECO:0000313" key="2">
    <source>
        <dbReference type="Proteomes" id="UP000076858"/>
    </source>
</evidence>
<keyword evidence="2" id="KW-1185">Reference proteome</keyword>
<sequence>MLVLNLQKVSNEIPLLIFREVTLNEMVRLEMEKITRYTEVNWQLCIFLTAQ</sequence>